<evidence type="ECO:0000256" key="4">
    <source>
        <dbReference type="ARBA" id="ARBA00023136"/>
    </source>
</evidence>
<dbReference type="InterPro" id="IPR057932">
    <property type="entry name" value="Spectrin_SYNE1_3"/>
</dbReference>
<comment type="subcellular location">
    <subcellularLocation>
        <location evidence="1">Nucleus membrane</location>
    </subcellularLocation>
</comment>
<keyword evidence="3" id="KW-0677">Repeat</keyword>
<dbReference type="SUPFAM" id="SSF46966">
    <property type="entry name" value="Spectrin repeat"/>
    <property type="match status" value="5"/>
</dbReference>
<dbReference type="GO" id="GO:0031965">
    <property type="term" value="C:nuclear membrane"/>
    <property type="evidence" value="ECO:0007669"/>
    <property type="project" value="UniProtKB-SubCell"/>
</dbReference>
<evidence type="ECO:0000256" key="5">
    <source>
        <dbReference type="ARBA" id="ARBA00023242"/>
    </source>
</evidence>
<accession>A0A4Z2BUA1</accession>
<keyword evidence="9" id="KW-1185">Reference proteome</keyword>
<evidence type="ECO:0000313" key="8">
    <source>
        <dbReference type="EMBL" id="TNM95813.1"/>
    </source>
</evidence>
<evidence type="ECO:0000313" key="9">
    <source>
        <dbReference type="Proteomes" id="UP000516260"/>
    </source>
</evidence>
<dbReference type="SMART" id="SM00150">
    <property type="entry name" value="SPEC"/>
    <property type="match status" value="4"/>
</dbReference>
<name>A0A4Z2BUA1_9TELE</name>
<dbReference type="FunFam" id="1.20.58.60:FF:000231">
    <property type="entry name" value="Spectrin repeat containing, nuclear envelope 1a"/>
    <property type="match status" value="1"/>
</dbReference>
<organism evidence="8 9">
    <name type="scientific">Takifugu bimaculatus</name>
    <dbReference type="NCBI Taxonomy" id="433685"/>
    <lineage>
        <taxon>Eukaryota</taxon>
        <taxon>Metazoa</taxon>
        <taxon>Chordata</taxon>
        <taxon>Craniata</taxon>
        <taxon>Vertebrata</taxon>
        <taxon>Euteleostomi</taxon>
        <taxon>Actinopterygii</taxon>
        <taxon>Neopterygii</taxon>
        <taxon>Teleostei</taxon>
        <taxon>Neoteleostei</taxon>
        <taxon>Acanthomorphata</taxon>
        <taxon>Eupercaria</taxon>
        <taxon>Tetraodontiformes</taxon>
        <taxon>Tetradontoidea</taxon>
        <taxon>Tetraodontidae</taxon>
        <taxon>Takifugu</taxon>
    </lineage>
</organism>
<dbReference type="Gene3D" id="1.20.58.60">
    <property type="match status" value="4"/>
</dbReference>
<protein>
    <recommendedName>
        <fullName evidence="7">Nesprin-1/3 spectrin repeats region domain-containing protein</fullName>
    </recommendedName>
</protein>
<gene>
    <name evidence="8" type="ORF">fugu_016896</name>
</gene>
<evidence type="ECO:0000256" key="2">
    <source>
        <dbReference type="ARBA" id="ARBA00022553"/>
    </source>
</evidence>
<proteinExistence type="predicted"/>
<keyword evidence="6" id="KW-0175">Coiled coil</keyword>
<dbReference type="AlphaFoldDB" id="A0A4Z2BUA1"/>
<evidence type="ECO:0000256" key="6">
    <source>
        <dbReference type="SAM" id="Coils"/>
    </source>
</evidence>
<dbReference type="Pfam" id="PF00435">
    <property type="entry name" value="Spectrin"/>
    <property type="match status" value="1"/>
</dbReference>
<dbReference type="Pfam" id="PF25803">
    <property type="entry name" value="Spectrin_SYNE1_2"/>
    <property type="match status" value="1"/>
</dbReference>
<feature type="domain" description="Nesprin-1/3 spectrin repeats region" evidence="7">
    <location>
        <begin position="128"/>
        <end position="237"/>
    </location>
</feature>
<dbReference type="InterPro" id="IPR018159">
    <property type="entry name" value="Spectrin/alpha-actinin"/>
</dbReference>
<dbReference type="PANTHER" id="PTHR14514:SF7">
    <property type="entry name" value="KASH DOMAIN-CONTAINING PROTEIN"/>
    <property type="match status" value="1"/>
</dbReference>
<feature type="coiled-coil region" evidence="6">
    <location>
        <begin position="382"/>
        <end position="416"/>
    </location>
</feature>
<keyword evidence="4" id="KW-0472">Membrane</keyword>
<dbReference type="PANTHER" id="PTHR14514">
    <property type="entry name" value="PKA ANCHORING PROTEIN"/>
    <property type="match status" value="1"/>
</dbReference>
<evidence type="ECO:0000256" key="3">
    <source>
        <dbReference type="ARBA" id="ARBA00022737"/>
    </source>
</evidence>
<sequence>MKAKVQSMQNIVSEHEQYLDALRDFNDWLTSAKEELQRWSDLSGDSVSIKRKLSKVQELLDSKQRGRERLNRVQRFGAVARDHTGSGGYEAMEREEAALMSSWEQWERGALQTRASLESTLLHITNSEQELNRRSTQLEQDLQALSQQLQDCHVCLSQAENKNNGEEAVKGWQIAKDTLDELGKAEPITENLKTQLNDLCRFSRDMGAQSDRVSAVIKEYNSLSLQASRECQSKQKQLEQGFRSAFREFQQWLVNAKINTAKCFDVPQNLNEASASLLKIQEFLSDHEQGQSKLNAVLVSGELVCNVTAKEKVEAIQAKMNTAKEDWKNLMTNLHNREMGLQNLVSQMENFEACAEPLQDCLNATEQVVQESSTRLHDLTGKKEELHKLQSVLEELASLEIQLNKLREKAQLLWDEHAAGKGFVHRVAQLSAQYLALTNLTKEKASRIDRIVSEHQLFSQGLKELQNWVADTSHMLHTYCAPTADKNILDSRMIKLEALLTARQEKEIQLKMLITRGESVQRNTSAEGVPVVQKQIQDLKDSWDALLSVSIHCKSQLEGSLSQWTSYQEDVRQFVAWLEHVEESLNPAEKHCPEMRDKTANLSKAKLLYEEVLSHNTLLDTITAKSACISENFVTQLELQDLQERYNAVKDNAMRAVGKAEELVKAHQEYQHGLHTFEDWLEEEQEKLGCYTQLEGEVELLEETLQKLQELQCHCTEGQALLNTLLVSRELVIPWGLPQIEDRRLETLQQEWRLYQAQLVDTRGQLNSSLAKLRQIEQKFQCLDSWLKGMETKAQLRNNRQSDQCH</sequence>
<reference evidence="8 9" key="1">
    <citation type="submission" date="2019-04" db="EMBL/GenBank/DDBJ databases">
        <title>The sequence and de novo assembly of Takifugu bimaculatus genome using PacBio and Hi-C technologies.</title>
        <authorList>
            <person name="Xu P."/>
            <person name="Liu B."/>
            <person name="Zhou Z."/>
        </authorList>
    </citation>
    <scope>NUCLEOTIDE SEQUENCE [LARGE SCALE GENOMIC DNA]</scope>
    <source>
        <strain evidence="8">TB-2018</strain>
        <tissue evidence="8">Muscle</tissue>
    </source>
</reference>
<dbReference type="Proteomes" id="UP000516260">
    <property type="component" value="Chromosome 18"/>
</dbReference>
<keyword evidence="2" id="KW-0597">Phosphoprotein</keyword>
<keyword evidence="5" id="KW-0539">Nucleus</keyword>
<evidence type="ECO:0000256" key="1">
    <source>
        <dbReference type="ARBA" id="ARBA00004126"/>
    </source>
</evidence>
<dbReference type="InterPro" id="IPR002017">
    <property type="entry name" value="Spectrin_repeat"/>
</dbReference>
<dbReference type="EMBL" id="SWLE01000010">
    <property type="protein sequence ID" value="TNM95813.1"/>
    <property type="molecule type" value="Genomic_DNA"/>
</dbReference>
<evidence type="ECO:0000259" key="7">
    <source>
        <dbReference type="Pfam" id="PF25803"/>
    </source>
</evidence>
<comment type="caution">
    <text evidence="8">The sequence shown here is derived from an EMBL/GenBank/DDBJ whole genome shotgun (WGS) entry which is preliminary data.</text>
</comment>